<dbReference type="AlphaFoldDB" id="A0A0F9AID9"/>
<dbReference type="InterPro" id="IPR011042">
    <property type="entry name" value="6-blade_b-propeller_TolB-like"/>
</dbReference>
<dbReference type="PANTHER" id="PTHR19328:SF55">
    <property type="entry name" value="BLR6566 PROTEIN"/>
    <property type="match status" value="1"/>
</dbReference>
<name>A0A0F9AID9_9ZZZZ</name>
<feature type="domain" description="Glucose/Sorbosone dehydrogenase" evidence="1">
    <location>
        <begin position="153"/>
        <end position="344"/>
    </location>
</feature>
<evidence type="ECO:0000313" key="2">
    <source>
        <dbReference type="EMBL" id="KKL09175.1"/>
    </source>
</evidence>
<dbReference type="Pfam" id="PF07995">
    <property type="entry name" value="GSDH"/>
    <property type="match status" value="1"/>
</dbReference>
<organism evidence="2">
    <name type="scientific">marine sediment metagenome</name>
    <dbReference type="NCBI Taxonomy" id="412755"/>
    <lineage>
        <taxon>unclassified sequences</taxon>
        <taxon>metagenomes</taxon>
        <taxon>ecological metagenomes</taxon>
    </lineage>
</organism>
<dbReference type="Gene3D" id="2.120.10.30">
    <property type="entry name" value="TolB, C-terminal domain"/>
    <property type="match status" value="1"/>
</dbReference>
<protein>
    <recommendedName>
        <fullName evidence="1">Glucose/Sorbosone dehydrogenase domain-containing protein</fullName>
    </recommendedName>
</protein>
<evidence type="ECO:0000259" key="1">
    <source>
        <dbReference type="Pfam" id="PF07995"/>
    </source>
</evidence>
<proteinExistence type="predicted"/>
<accession>A0A0F9AID9</accession>
<dbReference type="PANTHER" id="PTHR19328">
    <property type="entry name" value="HEDGEHOG-INTERACTING PROTEIN"/>
    <property type="match status" value="1"/>
</dbReference>
<reference evidence="2" key="1">
    <citation type="journal article" date="2015" name="Nature">
        <title>Complex archaea that bridge the gap between prokaryotes and eukaryotes.</title>
        <authorList>
            <person name="Spang A."/>
            <person name="Saw J.H."/>
            <person name="Jorgensen S.L."/>
            <person name="Zaremba-Niedzwiedzka K."/>
            <person name="Martijn J."/>
            <person name="Lind A.E."/>
            <person name="van Eijk R."/>
            <person name="Schleper C."/>
            <person name="Guy L."/>
            <person name="Ettema T.J."/>
        </authorList>
    </citation>
    <scope>NUCLEOTIDE SEQUENCE</scope>
</reference>
<gene>
    <name evidence="2" type="ORF">LCGC14_2568490</name>
</gene>
<dbReference type="InterPro" id="IPR012938">
    <property type="entry name" value="Glc/Sorbosone_DH"/>
</dbReference>
<comment type="caution">
    <text evidence="2">The sequence shown here is derived from an EMBL/GenBank/DDBJ whole genome shotgun (WGS) entry which is preliminary data.</text>
</comment>
<dbReference type="InterPro" id="IPR011041">
    <property type="entry name" value="Quinoprot_gluc/sorb_DH_b-prop"/>
</dbReference>
<feature type="non-terminal residue" evidence="2">
    <location>
        <position position="345"/>
    </location>
</feature>
<sequence length="345" mass="38237">MKSLIGILLFTATFFCRSQTVDSLPPISESKSVSNYSKVIGWKDGRTPTAPKGFTVTKYADGFENPRWMYTTPNGDVLVAQSNSNYPLWKKIGAWFIGASKSKSFKNSADVITLLRDTDKDGTPDVRETFLDRELNQPFGMLIMDNWFYVANTDALLRVTYDTGQLKINGPAERIIDLPAGKANRHWTRNIIANSDSSKIYIAVGSGSNIAEKGLEKEVLKANILEINPDGTGLRVFASGLRNPVGMDLQPATGALWTAVNERDGLGNNLVPDYLAEVKENGFYGWPYVYYGQNEDPRVKYIKPEKVGETLLPDVNLGPHTASLGLLFYTGETFPEKYRHGAFVA</sequence>
<dbReference type="EMBL" id="LAZR01042585">
    <property type="protein sequence ID" value="KKL09175.1"/>
    <property type="molecule type" value="Genomic_DNA"/>
</dbReference>
<dbReference type="SUPFAM" id="SSF50952">
    <property type="entry name" value="Soluble quinoprotein glucose dehydrogenase"/>
    <property type="match status" value="1"/>
</dbReference>